<comment type="caution">
    <text evidence="1">The sequence shown here is derived from an EMBL/GenBank/DDBJ whole genome shotgun (WGS) entry which is preliminary data.</text>
</comment>
<reference evidence="1 2" key="1">
    <citation type="submission" date="2019-05" db="EMBL/GenBank/DDBJ databases">
        <title>Another draft genome of Portunus trituberculatus and its Hox gene families provides insights of decapod evolution.</title>
        <authorList>
            <person name="Jeong J.-H."/>
            <person name="Song I."/>
            <person name="Kim S."/>
            <person name="Choi T."/>
            <person name="Kim D."/>
            <person name="Ryu S."/>
            <person name="Kim W."/>
        </authorList>
    </citation>
    <scope>NUCLEOTIDE SEQUENCE [LARGE SCALE GENOMIC DNA]</scope>
    <source>
        <tissue evidence="1">Muscle</tissue>
    </source>
</reference>
<sequence>MENGFMQALRAPPRLSACTNLWRHYRATSWSLRPASTTDHRGGRGGGGWCKQSSSLALRLRGEPRWDARCSGGGRKAEAVVMY</sequence>
<organism evidence="1 2">
    <name type="scientific">Portunus trituberculatus</name>
    <name type="common">Swimming crab</name>
    <name type="synonym">Neptunus trituberculatus</name>
    <dbReference type="NCBI Taxonomy" id="210409"/>
    <lineage>
        <taxon>Eukaryota</taxon>
        <taxon>Metazoa</taxon>
        <taxon>Ecdysozoa</taxon>
        <taxon>Arthropoda</taxon>
        <taxon>Crustacea</taxon>
        <taxon>Multicrustacea</taxon>
        <taxon>Malacostraca</taxon>
        <taxon>Eumalacostraca</taxon>
        <taxon>Eucarida</taxon>
        <taxon>Decapoda</taxon>
        <taxon>Pleocyemata</taxon>
        <taxon>Brachyura</taxon>
        <taxon>Eubrachyura</taxon>
        <taxon>Portunoidea</taxon>
        <taxon>Portunidae</taxon>
        <taxon>Portuninae</taxon>
        <taxon>Portunus</taxon>
    </lineage>
</organism>
<dbReference type="EMBL" id="VSRR010013331">
    <property type="protein sequence ID" value="MPC55628.1"/>
    <property type="molecule type" value="Genomic_DNA"/>
</dbReference>
<keyword evidence="2" id="KW-1185">Reference proteome</keyword>
<gene>
    <name evidence="1" type="ORF">E2C01_049572</name>
</gene>
<name>A0A5B7GER7_PORTR</name>
<protein>
    <submittedName>
        <fullName evidence="1">Uncharacterized protein</fullName>
    </submittedName>
</protein>
<accession>A0A5B7GER7</accession>
<dbReference type="AlphaFoldDB" id="A0A5B7GER7"/>
<proteinExistence type="predicted"/>
<evidence type="ECO:0000313" key="1">
    <source>
        <dbReference type="EMBL" id="MPC55628.1"/>
    </source>
</evidence>
<evidence type="ECO:0000313" key="2">
    <source>
        <dbReference type="Proteomes" id="UP000324222"/>
    </source>
</evidence>
<dbReference type="Proteomes" id="UP000324222">
    <property type="component" value="Unassembled WGS sequence"/>
</dbReference>